<keyword evidence="2" id="KW-1185">Reference proteome</keyword>
<comment type="caution">
    <text evidence="1">The sequence shown here is derived from an EMBL/GenBank/DDBJ whole genome shotgun (WGS) entry which is preliminary data.</text>
</comment>
<sequence length="74" mass="8431">MSSRLCLQVVQAVRAEPFVSPQAQRQLAVAYAQLELYMVVDPLTDKTLAMKLAEALRRYLLDRPFQSRLLPSQP</sequence>
<dbReference type="AlphaFoldDB" id="A0A699YMI1"/>
<proteinExistence type="predicted"/>
<dbReference type="EMBL" id="BLLF01000133">
    <property type="protein sequence ID" value="GFH08044.1"/>
    <property type="molecule type" value="Genomic_DNA"/>
</dbReference>
<accession>A0A699YMI1</accession>
<reference evidence="1 2" key="1">
    <citation type="submission" date="2020-02" db="EMBL/GenBank/DDBJ databases">
        <title>Draft genome sequence of Haematococcus lacustris strain NIES-144.</title>
        <authorList>
            <person name="Morimoto D."/>
            <person name="Nakagawa S."/>
            <person name="Yoshida T."/>
            <person name="Sawayama S."/>
        </authorList>
    </citation>
    <scope>NUCLEOTIDE SEQUENCE [LARGE SCALE GENOMIC DNA]</scope>
    <source>
        <strain evidence="1 2">NIES-144</strain>
    </source>
</reference>
<feature type="non-terminal residue" evidence="1">
    <location>
        <position position="1"/>
    </location>
</feature>
<organism evidence="1 2">
    <name type="scientific">Haematococcus lacustris</name>
    <name type="common">Green alga</name>
    <name type="synonym">Haematococcus pluvialis</name>
    <dbReference type="NCBI Taxonomy" id="44745"/>
    <lineage>
        <taxon>Eukaryota</taxon>
        <taxon>Viridiplantae</taxon>
        <taxon>Chlorophyta</taxon>
        <taxon>core chlorophytes</taxon>
        <taxon>Chlorophyceae</taxon>
        <taxon>CS clade</taxon>
        <taxon>Chlamydomonadales</taxon>
        <taxon>Haematococcaceae</taxon>
        <taxon>Haematococcus</taxon>
    </lineage>
</organism>
<evidence type="ECO:0000313" key="1">
    <source>
        <dbReference type="EMBL" id="GFH08044.1"/>
    </source>
</evidence>
<dbReference type="Proteomes" id="UP000485058">
    <property type="component" value="Unassembled WGS sequence"/>
</dbReference>
<evidence type="ECO:0000313" key="2">
    <source>
        <dbReference type="Proteomes" id="UP000485058"/>
    </source>
</evidence>
<name>A0A699YMI1_HAELA</name>
<gene>
    <name evidence="1" type="ORF">HaLaN_02943</name>
</gene>
<protein>
    <submittedName>
        <fullName evidence="1">Uncharacterized protein</fullName>
    </submittedName>
</protein>